<dbReference type="PANTHER" id="PTHR33406">
    <property type="entry name" value="MEMBRANE PROTEIN MJ1562-RELATED"/>
    <property type="match status" value="1"/>
</dbReference>
<feature type="transmembrane region" description="Helical" evidence="6">
    <location>
        <begin position="494"/>
        <end position="512"/>
    </location>
</feature>
<feature type="transmembrane region" description="Helical" evidence="6">
    <location>
        <begin position="468"/>
        <end position="487"/>
    </location>
</feature>
<proteinExistence type="predicted"/>
<dbReference type="EMBL" id="VGJX01000041">
    <property type="protein sequence ID" value="MBM3273750.1"/>
    <property type="molecule type" value="Genomic_DNA"/>
</dbReference>
<feature type="transmembrane region" description="Helical" evidence="6">
    <location>
        <begin position="609"/>
        <end position="631"/>
    </location>
</feature>
<sequence>DSAALAPVREVLEGSREVRRVLGPDDPGGRQLRSDDGKRAAFLVGLKATTSRDAERAVPAVRAALAPIRDQGMKLALTGRGPMVVDMNILSERDTAVAEGRVLPLTLLILLIAFGSLVAAGLPLLLGVASTILTLGIVYFIGQVTPLSTLVQTVTTMVGLGIGIDYSLILVKRFRETGSLREAMAGGGPAIAWSGVTVLIGFGSLLFTPLLETRSLGVGGIVVVLVSLAAGLTLLPALLAVLGSRVDAGSWLSRPAAKEKAARAWDAWARRIMANPVPALIAGTAILLAMGFPALSMKQGFPSGKWLPIEMESVQGFEALEKMGHGQLHAPIDVVVRSTGGPVLSTVHLADLKALGDKLSADPRVRHVRSPLHLVEGMSLAQAYLLYADLDKAIARYPAIAEFFLSRDRTAALFTVIPSDAASLGDIQALTREVATWTPGKGLTQSVGGFGAYYNDFDDAMAWTYPRVFAFVIVATFLVLFAAFRSLLVPIKAIAMNLLSVGAGYGVVVLMFQHGAGAGLVGLDRPLGAIPAVVPILLFCLLFGLSMDYEVFLLTRIREIFDATGDNREAVARGLAVTGGMITSAALIMAIVFGAFAFAQLAIVKMLGVGLAVAVLVDATVIRALLVPALMRLAGDRNWYPGAKGALVAAVPEA</sequence>
<reference evidence="8 9" key="1">
    <citation type="submission" date="2019-03" db="EMBL/GenBank/DDBJ databases">
        <title>Lake Tanganyika Metagenome-Assembled Genomes (MAGs).</title>
        <authorList>
            <person name="Tran P."/>
        </authorList>
    </citation>
    <scope>NUCLEOTIDE SEQUENCE [LARGE SCALE GENOMIC DNA]</scope>
    <source>
        <strain evidence="8">K_DeepCast_65m_m2_236</strain>
    </source>
</reference>
<evidence type="ECO:0000256" key="5">
    <source>
        <dbReference type="ARBA" id="ARBA00023136"/>
    </source>
</evidence>
<gene>
    <name evidence="8" type="ORF">FJZ00_01255</name>
</gene>
<feature type="transmembrane region" description="Helical" evidence="6">
    <location>
        <begin position="190"/>
        <end position="211"/>
    </location>
</feature>
<feature type="transmembrane region" description="Helical" evidence="6">
    <location>
        <begin position="147"/>
        <end position="169"/>
    </location>
</feature>
<feature type="transmembrane region" description="Helical" evidence="6">
    <location>
        <begin position="532"/>
        <end position="554"/>
    </location>
</feature>
<comment type="caution">
    <text evidence="8">The sequence shown here is derived from an EMBL/GenBank/DDBJ whole genome shotgun (WGS) entry which is preliminary data.</text>
</comment>
<dbReference type="InterPro" id="IPR050545">
    <property type="entry name" value="Mycobact_MmpL"/>
</dbReference>
<keyword evidence="2" id="KW-1003">Cell membrane</keyword>
<dbReference type="InterPro" id="IPR000731">
    <property type="entry name" value="SSD"/>
</dbReference>
<evidence type="ECO:0000256" key="4">
    <source>
        <dbReference type="ARBA" id="ARBA00022989"/>
    </source>
</evidence>
<feature type="transmembrane region" description="Helical" evidence="6">
    <location>
        <begin position="575"/>
        <end position="603"/>
    </location>
</feature>
<dbReference type="SUPFAM" id="SSF82866">
    <property type="entry name" value="Multidrug efflux transporter AcrB transmembrane domain"/>
    <property type="match status" value="2"/>
</dbReference>
<feature type="transmembrane region" description="Helical" evidence="6">
    <location>
        <begin position="108"/>
        <end position="141"/>
    </location>
</feature>
<evidence type="ECO:0000256" key="3">
    <source>
        <dbReference type="ARBA" id="ARBA00022692"/>
    </source>
</evidence>
<dbReference type="Gene3D" id="1.20.1640.10">
    <property type="entry name" value="Multidrug efflux transporter AcrB transmembrane domain"/>
    <property type="match status" value="2"/>
</dbReference>
<dbReference type="PROSITE" id="PS50156">
    <property type="entry name" value="SSD"/>
    <property type="match status" value="1"/>
</dbReference>
<evidence type="ECO:0000313" key="8">
    <source>
        <dbReference type="EMBL" id="MBM3273750.1"/>
    </source>
</evidence>
<dbReference type="InterPro" id="IPR004869">
    <property type="entry name" value="MMPL_dom"/>
</dbReference>
<dbReference type="GO" id="GO:0005886">
    <property type="term" value="C:plasma membrane"/>
    <property type="evidence" value="ECO:0007669"/>
    <property type="project" value="UniProtKB-SubCell"/>
</dbReference>
<feature type="transmembrane region" description="Helical" evidence="6">
    <location>
        <begin position="277"/>
        <end position="296"/>
    </location>
</feature>
<organism evidence="8 9">
    <name type="scientific">Candidatus Tanganyikabacteria bacterium</name>
    <dbReference type="NCBI Taxonomy" id="2961651"/>
    <lineage>
        <taxon>Bacteria</taxon>
        <taxon>Bacillati</taxon>
        <taxon>Candidatus Sericytochromatia</taxon>
        <taxon>Candidatus Tanganyikabacteria</taxon>
    </lineage>
</organism>
<protein>
    <submittedName>
        <fullName evidence="8">MMPL family transporter</fullName>
    </submittedName>
</protein>
<keyword evidence="3 6" id="KW-0812">Transmembrane</keyword>
<keyword evidence="5 6" id="KW-0472">Membrane</keyword>
<dbReference type="PANTHER" id="PTHR33406:SF13">
    <property type="entry name" value="MEMBRANE PROTEIN YDFJ"/>
    <property type="match status" value="1"/>
</dbReference>
<feature type="non-terminal residue" evidence="8">
    <location>
        <position position="1"/>
    </location>
</feature>
<feature type="transmembrane region" description="Helical" evidence="6">
    <location>
        <begin position="217"/>
        <end position="242"/>
    </location>
</feature>
<evidence type="ECO:0000259" key="7">
    <source>
        <dbReference type="PROSITE" id="PS50156"/>
    </source>
</evidence>
<comment type="subcellular location">
    <subcellularLocation>
        <location evidence="1">Cell membrane</location>
        <topology evidence="1">Multi-pass membrane protein</topology>
    </subcellularLocation>
</comment>
<dbReference type="AlphaFoldDB" id="A0A937X3Z4"/>
<dbReference type="Pfam" id="PF03176">
    <property type="entry name" value="MMPL"/>
    <property type="match status" value="2"/>
</dbReference>
<evidence type="ECO:0000256" key="6">
    <source>
        <dbReference type="SAM" id="Phobius"/>
    </source>
</evidence>
<keyword evidence="4 6" id="KW-1133">Transmembrane helix</keyword>
<evidence type="ECO:0000256" key="1">
    <source>
        <dbReference type="ARBA" id="ARBA00004651"/>
    </source>
</evidence>
<name>A0A937X3Z4_9BACT</name>
<accession>A0A937X3Z4</accession>
<evidence type="ECO:0000256" key="2">
    <source>
        <dbReference type="ARBA" id="ARBA00022475"/>
    </source>
</evidence>
<feature type="domain" description="SSD" evidence="7">
    <location>
        <begin position="109"/>
        <end position="241"/>
    </location>
</feature>
<dbReference type="Proteomes" id="UP000703893">
    <property type="component" value="Unassembled WGS sequence"/>
</dbReference>
<evidence type="ECO:0000313" key="9">
    <source>
        <dbReference type="Proteomes" id="UP000703893"/>
    </source>
</evidence>